<evidence type="ECO:0000259" key="6">
    <source>
        <dbReference type="PROSITE" id="PS50888"/>
    </source>
</evidence>
<feature type="compositionally biased region" description="Basic and acidic residues" evidence="5">
    <location>
        <begin position="493"/>
        <end position="507"/>
    </location>
</feature>
<evidence type="ECO:0000256" key="4">
    <source>
        <dbReference type="ARBA" id="ARBA00023242"/>
    </source>
</evidence>
<dbReference type="Pfam" id="PF23176">
    <property type="entry name" value="bHLH_LHW"/>
    <property type="match status" value="1"/>
</dbReference>
<evidence type="ECO:0000256" key="3">
    <source>
        <dbReference type="ARBA" id="ARBA00023163"/>
    </source>
</evidence>
<dbReference type="AlphaFoldDB" id="A0ABD3CAT7"/>
<gene>
    <name evidence="7" type="ORF">CASFOL_029168</name>
</gene>
<organism evidence="7 8">
    <name type="scientific">Castilleja foliolosa</name>
    <dbReference type="NCBI Taxonomy" id="1961234"/>
    <lineage>
        <taxon>Eukaryota</taxon>
        <taxon>Viridiplantae</taxon>
        <taxon>Streptophyta</taxon>
        <taxon>Embryophyta</taxon>
        <taxon>Tracheophyta</taxon>
        <taxon>Spermatophyta</taxon>
        <taxon>Magnoliopsida</taxon>
        <taxon>eudicotyledons</taxon>
        <taxon>Gunneridae</taxon>
        <taxon>Pentapetalae</taxon>
        <taxon>asterids</taxon>
        <taxon>lamiids</taxon>
        <taxon>Lamiales</taxon>
        <taxon>Orobanchaceae</taxon>
        <taxon>Pedicularideae</taxon>
        <taxon>Castillejinae</taxon>
        <taxon>Castilleja</taxon>
    </lineage>
</organism>
<dbReference type="GO" id="GO:0005634">
    <property type="term" value="C:nucleus"/>
    <property type="evidence" value="ECO:0007669"/>
    <property type="project" value="UniProtKB-SubCell"/>
</dbReference>
<dbReference type="CDD" id="cd18915">
    <property type="entry name" value="bHLH_AtLHW_like"/>
    <property type="match status" value="1"/>
</dbReference>
<feature type="domain" description="BHLH" evidence="6">
    <location>
        <begin position="492"/>
        <end position="541"/>
    </location>
</feature>
<feature type="region of interest" description="Disordered" evidence="5">
    <location>
        <begin position="461"/>
        <end position="507"/>
    </location>
</feature>
<dbReference type="InterPro" id="IPR043561">
    <property type="entry name" value="LHW-like"/>
</dbReference>
<feature type="compositionally biased region" description="Polar residues" evidence="5">
    <location>
        <begin position="467"/>
        <end position="478"/>
    </location>
</feature>
<keyword evidence="8" id="KW-1185">Reference proteome</keyword>
<feature type="region of interest" description="Disordered" evidence="5">
    <location>
        <begin position="1"/>
        <end position="27"/>
    </location>
</feature>
<evidence type="ECO:0000256" key="2">
    <source>
        <dbReference type="ARBA" id="ARBA00023015"/>
    </source>
</evidence>
<evidence type="ECO:0000256" key="5">
    <source>
        <dbReference type="SAM" id="MobiDB-lite"/>
    </source>
</evidence>
<dbReference type="PROSITE" id="PS50888">
    <property type="entry name" value="BHLH"/>
    <property type="match status" value="1"/>
</dbReference>
<keyword evidence="4" id="KW-0539">Nucleus</keyword>
<sequence length="671" mass="73753">MGFKSTLAESLDPERKSSGGLRTKQAGRGSCRGMGYLLKEALKTLCGVNHWSYAVFWKIGCQNPKLLIWEDCFYETASCSGLSGSWVSSETRKLQSADEVHLLVNKMMMDNQVNIVGEGLVGRVAFTGNHQWIQVENYYGDAHPPEVQKEVSQQFAAGMQTVAVIPVLPHGVVQFGSFLAIMENIGFVNDATSLLLQLGYLSELPKEFTPNSTVESSMVDSQASFSFASQIQNESRAPNSQIRAQHYPKVGPLANLDFSSSNQLMNGVSRAEVITNSYSINPGRICMPKVSGSIYYPRSIPAFGSDSEIKQDNTIHFVQDDEKQKSGDDLFDVLGADFKNKLFSNCWNNNSNTNNYPGDESGPHSRNVSESGIFSSANSDNLLEAVVSTINPSSKRSLIDDKISCSTNISSSSGPNSSVPLGRLGISDHMKGELFGPSKGESGSYSQGRSIYGSQISSWIGKDQKGKQGSNSVSTGYSKKTDESGKTNRKRLKLGENPRPRPKDRQMIQDRVKELREIVPNGAKCSIDALFERTIKHMLFLQSVTKHAGKLKPTVESKIISKDGGLVLKDNLEGGATWAYKVGSQSMVCPIIVEDLNEPRQMLVEMLCEERGLFLEIADIVRGLGLTILKGVMETQNDKIWARFAVEANRDITRMEIFISLVRILEQSVAK</sequence>
<dbReference type="PANTHER" id="PTHR46196">
    <property type="entry name" value="TRANSCRIPTION FACTOR BHLH155-LIKE ISOFORM X1-RELATED"/>
    <property type="match status" value="1"/>
</dbReference>
<comment type="caution">
    <text evidence="7">The sequence shown here is derived from an EMBL/GenBank/DDBJ whole genome shotgun (WGS) entry which is preliminary data.</text>
</comment>
<dbReference type="EMBL" id="JAVIJP010000040">
    <property type="protein sequence ID" value="KAL3626955.1"/>
    <property type="molecule type" value="Genomic_DNA"/>
</dbReference>
<proteinExistence type="predicted"/>
<feature type="region of interest" description="Disordered" evidence="5">
    <location>
        <begin position="406"/>
        <end position="425"/>
    </location>
</feature>
<dbReference type="Pfam" id="PF14215">
    <property type="entry name" value="bHLH-MYC_N"/>
    <property type="match status" value="1"/>
</dbReference>
<dbReference type="InterPro" id="IPR011598">
    <property type="entry name" value="bHLH_dom"/>
</dbReference>
<evidence type="ECO:0000256" key="1">
    <source>
        <dbReference type="ARBA" id="ARBA00004123"/>
    </source>
</evidence>
<keyword evidence="3" id="KW-0804">Transcription</keyword>
<comment type="subcellular location">
    <subcellularLocation>
        <location evidence="1">Nucleus</location>
    </subcellularLocation>
</comment>
<protein>
    <recommendedName>
        <fullName evidence="6">BHLH domain-containing protein</fullName>
    </recommendedName>
</protein>
<dbReference type="Proteomes" id="UP001632038">
    <property type="component" value="Unassembled WGS sequence"/>
</dbReference>
<feature type="compositionally biased region" description="Low complexity" evidence="5">
    <location>
        <begin position="406"/>
        <end position="418"/>
    </location>
</feature>
<dbReference type="PANTHER" id="PTHR46196:SF4">
    <property type="entry name" value="TRANSCRIPTION FACTOR LHW"/>
    <property type="match status" value="1"/>
</dbReference>
<evidence type="ECO:0000313" key="7">
    <source>
        <dbReference type="EMBL" id="KAL3626955.1"/>
    </source>
</evidence>
<reference evidence="8" key="1">
    <citation type="journal article" date="2024" name="IScience">
        <title>Strigolactones Initiate the Formation of Haustorium-like Structures in Castilleja.</title>
        <authorList>
            <person name="Buerger M."/>
            <person name="Peterson D."/>
            <person name="Chory J."/>
        </authorList>
    </citation>
    <scope>NUCLEOTIDE SEQUENCE [LARGE SCALE GENOMIC DNA]</scope>
</reference>
<accession>A0ABD3CAT7</accession>
<evidence type="ECO:0000313" key="8">
    <source>
        <dbReference type="Proteomes" id="UP001632038"/>
    </source>
</evidence>
<dbReference type="InterPro" id="IPR025610">
    <property type="entry name" value="MYC/MYB_N"/>
</dbReference>
<name>A0ABD3CAT7_9LAMI</name>
<keyword evidence="2" id="KW-0805">Transcription regulation</keyword>